<gene>
    <name evidence="1" type="ORF">SAMN04488525_101830</name>
</gene>
<organism evidence="1 2">
    <name type="scientific">Trichococcus collinsii</name>
    <dbReference type="NCBI Taxonomy" id="157076"/>
    <lineage>
        <taxon>Bacteria</taxon>
        <taxon>Bacillati</taxon>
        <taxon>Bacillota</taxon>
        <taxon>Bacilli</taxon>
        <taxon>Lactobacillales</taxon>
        <taxon>Carnobacteriaceae</taxon>
        <taxon>Trichococcus</taxon>
    </lineage>
</organism>
<reference evidence="1 2" key="1">
    <citation type="submission" date="2016-10" db="EMBL/GenBank/DDBJ databases">
        <authorList>
            <person name="Varghese N."/>
            <person name="Submissions S."/>
        </authorList>
    </citation>
    <scope>NUCLEOTIDE SEQUENCE [LARGE SCALE GENOMIC DNA]</scope>
    <source>
        <strain evidence="1 2">DSM 14526</strain>
    </source>
</reference>
<proteinExistence type="predicted"/>
<dbReference type="EMBL" id="FNQH01000001">
    <property type="protein sequence ID" value="SDZ99963.1"/>
    <property type="molecule type" value="Genomic_DNA"/>
</dbReference>
<name>A0AB37ZXQ6_9LACT</name>
<accession>A0AB37ZXQ6</accession>
<protein>
    <submittedName>
        <fullName evidence="1">Uncharacterized protein</fullName>
    </submittedName>
</protein>
<dbReference type="RefSeq" id="WP_086986872.1">
    <property type="nucleotide sequence ID" value="NZ_FJNA01000002.1"/>
</dbReference>
<keyword evidence="2" id="KW-1185">Reference proteome</keyword>
<comment type="caution">
    <text evidence="1">The sequence shown here is derived from an EMBL/GenBank/DDBJ whole genome shotgun (WGS) entry which is preliminary data.</text>
</comment>
<dbReference type="Proteomes" id="UP000199042">
    <property type="component" value="Unassembled WGS sequence"/>
</dbReference>
<dbReference type="AlphaFoldDB" id="A0AB37ZXQ6"/>
<evidence type="ECO:0000313" key="1">
    <source>
        <dbReference type="EMBL" id="SDZ99963.1"/>
    </source>
</evidence>
<evidence type="ECO:0000313" key="2">
    <source>
        <dbReference type="Proteomes" id="UP000199042"/>
    </source>
</evidence>
<sequence>MTQEEAIEHLKSEGYDLFYIEDRPTKIIICGCTDRPIGKQYKLEDGKLYKRSGYMGLEAKWDEEQEINEKLNSVREKENSK</sequence>